<sequence>MSNNPIQSFTALLTALAANPARTSALSELAAVNAAQPDPFAALLPRETSDTWRVGGGNLRMVVTPALPVAPDSPLPQGGQAVATAWSGETDKWGLRFDINEVQMKELHEALFRAAGQGGATGLARTGQEYVRRMLGQVNESLNLSERIVRAEAIMSGRYTGRASVLGAKAAAKIGTVDYGVKRFTAAGAYDGPTSSFWADIAKGRREAGTFGVTIVTSEATYLAAKTNPVNAIAETARVENANGTITVIISQMPKVSDGHYNTTPDAEFANVQITLIRTQAYQVAGADGKLTAVKYGVDNVLTFLPSGVLGGLVIAPTVEGQRRGVNGGSRCTYIAEPSDTEISVRGVTNMLPVIYRADEICVFNTGTNV</sequence>
<dbReference type="EMBL" id="BMQN01000001">
    <property type="protein sequence ID" value="GGR84469.1"/>
    <property type="molecule type" value="Genomic_DNA"/>
</dbReference>
<comment type="caution">
    <text evidence="1">The sequence shown here is derived from an EMBL/GenBank/DDBJ whole genome shotgun (WGS) entry which is preliminary data.</text>
</comment>
<keyword evidence="2" id="KW-1185">Reference proteome</keyword>
<protein>
    <submittedName>
        <fullName evidence="1">Uncharacterized protein</fullName>
    </submittedName>
</protein>
<dbReference type="Proteomes" id="UP000644548">
    <property type="component" value="Unassembled WGS sequence"/>
</dbReference>
<dbReference type="RefSeq" id="WP_189071939.1">
    <property type="nucleotide sequence ID" value="NZ_BMQN01000001.1"/>
</dbReference>
<reference evidence="2" key="1">
    <citation type="journal article" date="2019" name="Int. J. Syst. Evol. Microbiol.">
        <title>The Global Catalogue of Microorganisms (GCM) 10K type strain sequencing project: providing services to taxonomists for standard genome sequencing and annotation.</title>
        <authorList>
            <consortium name="The Broad Institute Genomics Platform"/>
            <consortium name="The Broad Institute Genome Sequencing Center for Infectious Disease"/>
            <person name="Wu L."/>
            <person name="Ma J."/>
        </authorList>
    </citation>
    <scope>NUCLEOTIDE SEQUENCE [LARGE SCALE GENOMIC DNA]</scope>
    <source>
        <strain evidence="2">JCM 31405</strain>
    </source>
</reference>
<evidence type="ECO:0000313" key="2">
    <source>
        <dbReference type="Proteomes" id="UP000644548"/>
    </source>
</evidence>
<name>A0ABQ2S336_9DEIO</name>
<accession>A0ABQ2S336</accession>
<gene>
    <name evidence="1" type="ORF">GCM10008960_09390</name>
</gene>
<organism evidence="1 2">
    <name type="scientific">Deinococcus sedimenti</name>
    <dbReference type="NCBI Taxonomy" id="1867090"/>
    <lineage>
        <taxon>Bacteria</taxon>
        <taxon>Thermotogati</taxon>
        <taxon>Deinococcota</taxon>
        <taxon>Deinococci</taxon>
        <taxon>Deinococcales</taxon>
        <taxon>Deinococcaceae</taxon>
        <taxon>Deinococcus</taxon>
    </lineage>
</organism>
<proteinExistence type="predicted"/>
<evidence type="ECO:0000313" key="1">
    <source>
        <dbReference type="EMBL" id="GGR84469.1"/>
    </source>
</evidence>